<dbReference type="PROSITE" id="PS51377">
    <property type="entry name" value="KIND"/>
    <property type="match status" value="2"/>
</dbReference>
<dbReference type="InterPro" id="IPR001895">
    <property type="entry name" value="RASGEF_cat_dom"/>
</dbReference>
<dbReference type="Gene3D" id="1.10.510.10">
    <property type="entry name" value="Transferase(Phosphotransferase) domain 1"/>
    <property type="match status" value="2"/>
</dbReference>
<feature type="region of interest" description="Disordered" evidence="4">
    <location>
        <begin position="692"/>
        <end position="714"/>
    </location>
</feature>
<dbReference type="PROSITE" id="PS50009">
    <property type="entry name" value="RASGEF_CAT"/>
    <property type="match status" value="1"/>
</dbReference>
<evidence type="ECO:0000259" key="6">
    <source>
        <dbReference type="PROSITE" id="PS50212"/>
    </source>
</evidence>
<dbReference type="Ensembl" id="ENSKMAT00000021423.1">
    <property type="protein sequence ID" value="ENSKMAP00000021146.1"/>
    <property type="gene ID" value="ENSKMAG00000015708.1"/>
</dbReference>
<dbReference type="PANTHER" id="PTHR21560:SF0">
    <property type="entry name" value="KINASE NON-CATALYTIC C-LOBE DOMAIN-CONTAINING PROTEIN 1"/>
    <property type="match status" value="1"/>
</dbReference>
<feature type="compositionally biased region" description="Polar residues" evidence="4">
    <location>
        <begin position="421"/>
        <end position="430"/>
    </location>
</feature>
<dbReference type="Gene3D" id="1.20.870.10">
    <property type="entry name" value="Son of sevenless (SoS) protein Chain: S domain 1"/>
    <property type="match status" value="1"/>
</dbReference>
<feature type="region of interest" description="Disordered" evidence="4">
    <location>
        <begin position="388"/>
        <end position="430"/>
    </location>
</feature>
<dbReference type="InterPro" id="IPR029899">
    <property type="entry name" value="KNDC1"/>
</dbReference>
<organism evidence="8 9">
    <name type="scientific">Kryptolebias marmoratus</name>
    <name type="common">Mangrove killifish</name>
    <name type="synonym">Rivulus marmoratus</name>
    <dbReference type="NCBI Taxonomy" id="37003"/>
    <lineage>
        <taxon>Eukaryota</taxon>
        <taxon>Metazoa</taxon>
        <taxon>Chordata</taxon>
        <taxon>Craniata</taxon>
        <taxon>Vertebrata</taxon>
        <taxon>Euteleostomi</taxon>
        <taxon>Actinopterygii</taxon>
        <taxon>Neopterygii</taxon>
        <taxon>Teleostei</taxon>
        <taxon>Neoteleostei</taxon>
        <taxon>Acanthomorphata</taxon>
        <taxon>Ovalentaria</taxon>
        <taxon>Atherinomorphae</taxon>
        <taxon>Cyprinodontiformes</taxon>
        <taxon>Rivulidae</taxon>
        <taxon>Kryptolebias</taxon>
    </lineage>
</organism>
<dbReference type="GO" id="GO:0007264">
    <property type="term" value="P:small GTPase-mediated signal transduction"/>
    <property type="evidence" value="ECO:0007669"/>
    <property type="project" value="InterPro"/>
</dbReference>
<dbReference type="CDD" id="cd06224">
    <property type="entry name" value="REM"/>
    <property type="match status" value="1"/>
</dbReference>
<proteinExistence type="predicted"/>
<dbReference type="GO" id="GO:0005085">
    <property type="term" value="F:guanyl-nucleotide exchange factor activity"/>
    <property type="evidence" value="ECO:0007669"/>
    <property type="project" value="UniProtKB-KW"/>
</dbReference>
<dbReference type="GO" id="GO:0048814">
    <property type="term" value="P:regulation of dendrite morphogenesis"/>
    <property type="evidence" value="ECO:0007669"/>
    <property type="project" value="TreeGrafter"/>
</dbReference>
<feature type="domain" description="N-terminal Ras-GEF" evidence="6">
    <location>
        <begin position="1256"/>
        <end position="1381"/>
    </location>
</feature>
<dbReference type="SMART" id="SM00147">
    <property type="entry name" value="RasGEF"/>
    <property type="match status" value="1"/>
</dbReference>
<dbReference type="KEGG" id="kmr:108246564"/>
<feature type="region of interest" description="Disordered" evidence="4">
    <location>
        <begin position="1046"/>
        <end position="1085"/>
    </location>
</feature>
<dbReference type="InterPro" id="IPR011009">
    <property type="entry name" value="Kinase-like_dom_sf"/>
</dbReference>
<dbReference type="GO" id="GO:0030425">
    <property type="term" value="C:dendrite"/>
    <property type="evidence" value="ECO:0007669"/>
    <property type="project" value="TreeGrafter"/>
</dbReference>
<feature type="domain" description="Ras-GEF" evidence="5">
    <location>
        <begin position="1470"/>
        <end position="1722"/>
    </location>
</feature>
<dbReference type="InterPro" id="IPR000651">
    <property type="entry name" value="Ras-like_Gua-exchang_fac_N"/>
</dbReference>
<dbReference type="InterPro" id="IPR023578">
    <property type="entry name" value="Ras_GEF_dom_sf"/>
</dbReference>
<feature type="region of interest" description="Disordered" evidence="4">
    <location>
        <begin position="731"/>
        <end position="757"/>
    </location>
</feature>
<evidence type="ECO:0000259" key="7">
    <source>
        <dbReference type="PROSITE" id="PS51377"/>
    </source>
</evidence>
<evidence type="ECO:0000256" key="3">
    <source>
        <dbReference type="PROSITE-ProRule" id="PRU00168"/>
    </source>
</evidence>
<dbReference type="SUPFAM" id="SSF56112">
    <property type="entry name" value="Protein kinase-like (PK-like)"/>
    <property type="match status" value="1"/>
</dbReference>
<dbReference type="STRING" id="37003.ENSKMAP00000021146"/>
<evidence type="ECO:0000313" key="9">
    <source>
        <dbReference type="Proteomes" id="UP000264800"/>
    </source>
</evidence>
<dbReference type="GO" id="GO:0043025">
    <property type="term" value="C:neuronal cell body"/>
    <property type="evidence" value="ECO:0007669"/>
    <property type="project" value="TreeGrafter"/>
</dbReference>
<evidence type="ECO:0000256" key="2">
    <source>
        <dbReference type="ARBA" id="ARBA00022737"/>
    </source>
</evidence>
<dbReference type="FunFam" id="1.10.510.10:FF:000529">
    <property type="entry name" value="Kinase non-catalytic C-lobe domain-containing 1"/>
    <property type="match status" value="1"/>
</dbReference>
<feature type="compositionally biased region" description="Basic and acidic residues" evidence="4">
    <location>
        <begin position="1046"/>
        <end position="1060"/>
    </location>
</feature>
<evidence type="ECO:0000256" key="4">
    <source>
        <dbReference type="SAM" id="MobiDB-lite"/>
    </source>
</evidence>
<keyword evidence="2" id="KW-0677">Repeat</keyword>
<feature type="region of interest" description="Disordered" evidence="4">
    <location>
        <begin position="311"/>
        <end position="334"/>
    </location>
</feature>
<evidence type="ECO:0000256" key="1">
    <source>
        <dbReference type="ARBA" id="ARBA00022658"/>
    </source>
</evidence>
<accession>A0A3Q3AX00</accession>
<feature type="compositionally biased region" description="Polar residues" evidence="4">
    <location>
        <begin position="311"/>
        <end position="321"/>
    </location>
</feature>
<evidence type="ECO:0000313" key="8">
    <source>
        <dbReference type="Ensembl" id="ENSKMAP00000021146.1"/>
    </source>
</evidence>
<dbReference type="Pfam" id="PF00617">
    <property type="entry name" value="RasGEF"/>
    <property type="match status" value="1"/>
</dbReference>
<sequence>METSGGEAADSYLDRTEDRDGFYDLDHLPPLLEDEENVSLADILSLRDSCLCEEEVWAVCAECVLALQSIRPSHLFYTLCITPDTLAFNAHGNVCFMEQLSDDPEGSFVPPEFDNTGSTFEGHIYSLGSTLSAALNFVIEPELEADLGEEIQKLLLQMQEEQPRDRPLLEDILSLAEAQLSHTSSAAVCRKLSSVGRRVLSIESVSNIQDGQEGSWEARWQHSKPKCLLRRLSSDDQTKDCSDTLVGNTLSRQQVCRGWDSCLWAEDMDSSDGDATILTDEMDCRSHNSSPVRRRAQQRFSRIRGALNRSCSVPDSNNPPCLSTPPPGDISVPVSDLTEIGADEHTSCTAKWNNRLQNLNRGKSCDSYSYCHTEDWEDASTGHGDVDHCRRDTNTQEVNSQDLASSSTSCPEAEQEDNPSEDQMTPNHNLYVSNNHITKSMLCLNEESQDEWISLRELLARLGQRLTVNELWALCYTCLSSLQTYTDFPAYLCLDTVYVNCRGEVLFLKPKNIETQDDFYLAPEYQDHGIITEKACVYGVAAVLWATAKFSLSPNQKLALPRKMKRLLLEMAKRTPMERPTIVMAKKSCLYNLSCQGRSAESVWGNLISRVHPPVLKSNNVEDLSTTETHFNTSEEAAQNSGFVPMATESRLAPVAGPVPHSYPVSNELQLPEAFTSTATHFSPIVLTSEARLEEEESQHGGTATEGTADGLTKNSDVNVDRCLGFPPHQCQRSARPGLHSHDLTRTHGTTSSKVGSPPALSDISHLQVSFPQLLAANISSCSIFNNYLFQQNPTTGHLSLVPVQVKAPRFLLGLDINPSLVPQPLQELIADGESSDALFLDCVNVPVLLRAEELNQAGSFFSGSFPPSTEPRVYNGPAGPKDRSVTHRVHPALQDVIDLLKGEFLDNGHHDLIMGEYIFSLKDLQYPVFSSIVRERFSDLHWEDDFLGVLHCLVNYSPATQDFNKPSPSKALKRPTLSPSLTASACRGNTEVCLRSCLDLNGNIHTSSVIASDAWGRSEARFCHEENDSVLEDVEIRSELKRDKDVSSLESGVMERGDHSVGGSDESPSDREERLMSPDCSEDMEDCDSVVSERLVSPGSRTGSSGLSFSSAWALAFYGEDCFSQKVTEYASNLGKHTGSPSLDVKAQEVQQQLLIETRNLKKTRNYYQKLIQQERKNKASENKLMISKLKSQLEELRSKVVFLDCVKKYLQVLSVDQWGLEVSLLPSLAGCGCDSLDLQSSEDSSVLSFGSSKGKRTLQAGSPLGLMAYLYARNVAVEGYIQQFLYTYRFFCTPEEFLQFVMDKFISAARDGADMLGDSERIFHRSLDLLHLWITDCRSVDFTPNSHLMDTLERFLNTEVIPVDSLGEVLLAALCSCQSPTTSSHAMGNLLSFDEDDDSVCLHSSNEDLRKKWKISRVVEPSASMPKEKAFCMAAALPMPCYTSLMHDFSSTCLQSEARLPFSQSEYSPQHVAQQLTLLQQEIFQECHPVHFLRSRTQGVRVKVLSPNRNVSHHIPPAESSSELSHPGTPSDSFLQQLITYADSVTNWISAEMVLCDSVKTQVALLTRFLWIGKFCYEMRNFATAMQVLGGLEDVIVRQLTAWKHLSSKVQNILEELRAVQVFLKSDDLCLMGGEPVRRRPTLPCVHILAMHVQQLEIGAFTLTTGAYKWPKLRSIAKVVSQVHAFQQVGYPYSPDQDLQAYLRHRIARLATSDVHLLAADSDANVQQSSERQTRRIHDTLRRVKATFQ</sequence>
<dbReference type="GeneID" id="108246564"/>
<keyword evidence="9" id="KW-1185">Reference proteome</keyword>
<protein>
    <submittedName>
        <fullName evidence="8">Kinase non-catalytic C-lobe domain containing 1</fullName>
    </submittedName>
</protein>
<dbReference type="GO" id="GO:0032045">
    <property type="term" value="C:guanyl-nucleotide exchange factor complex"/>
    <property type="evidence" value="ECO:0007669"/>
    <property type="project" value="TreeGrafter"/>
</dbReference>
<feature type="domain" description="KIND" evidence="7">
    <location>
        <begin position="453"/>
        <end position="626"/>
    </location>
</feature>
<dbReference type="GeneTree" id="ENSGT00390000011408"/>
<dbReference type="PANTHER" id="PTHR21560">
    <property type="entry name" value="VERY KIND PROTEIN"/>
    <property type="match status" value="1"/>
</dbReference>
<dbReference type="InterPro" id="IPR011019">
    <property type="entry name" value="KIND_dom"/>
</dbReference>
<dbReference type="SUPFAM" id="SSF48366">
    <property type="entry name" value="Ras GEF"/>
    <property type="match status" value="1"/>
</dbReference>
<keyword evidence="1 3" id="KW-0344">Guanine-nucleotide releasing factor</keyword>
<dbReference type="RefSeq" id="XP_017289672.1">
    <property type="nucleotide sequence ID" value="XM_017434183.1"/>
</dbReference>
<dbReference type="OrthoDB" id="10254377at2759"/>
<feature type="domain" description="KIND" evidence="7">
    <location>
        <begin position="38"/>
        <end position="218"/>
    </location>
</feature>
<name>A0A3Q3AX00_KRYMA</name>
<feature type="compositionally biased region" description="Polar residues" evidence="4">
    <location>
        <begin position="395"/>
        <end position="410"/>
    </location>
</feature>
<dbReference type="InterPro" id="IPR036964">
    <property type="entry name" value="RASGEF_cat_dom_sf"/>
</dbReference>
<dbReference type="OMA" id="ASTCKVH"/>
<dbReference type="Pfam" id="PF00618">
    <property type="entry name" value="RasGEF_N"/>
    <property type="match status" value="1"/>
</dbReference>
<dbReference type="SMART" id="SM00750">
    <property type="entry name" value="KIND"/>
    <property type="match status" value="2"/>
</dbReference>
<reference evidence="8" key="1">
    <citation type="submission" date="2025-08" db="UniProtKB">
        <authorList>
            <consortium name="Ensembl"/>
        </authorList>
    </citation>
    <scope>IDENTIFICATION</scope>
</reference>
<dbReference type="PROSITE" id="PS50212">
    <property type="entry name" value="RASGEF_NTER"/>
    <property type="match status" value="1"/>
</dbReference>
<dbReference type="Gene3D" id="1.10.840.10">
    <property type="entry name" value="Ras guanine-nucleotide exchange factors catalytic domain"/>
    <property type="match status" value="1"/>
</dbReference>
<evidence type="ECO:0000259" key="5">
    <source>
        <dbReference type="PROSITE" id="PS50009"/>
    </source>
</evidence>
<dbReference type="Proteomes" id="UP000264800">
    <property type="component" value="Unplaced"/>
</dbReference>
<reference evidence="8" key="2">
    <citation type="submission" date="2025-09" db="UniProtKB">
        <authorList>
            <consortium name="Ensembl"/>
        </authorList>
    </citation>
    <scope>IDENTIFICATION</scope>
</reference>